<comment type="caution">
    <text evidence="3">The sequence shown here is derived from an EMBL/GenBank/DDBJ whole genome shotgun (WGS) entry which is preliminary data.</text>
</comment>
<evidence type="ECO:0000313" key="3">
    <source>
        <dbReference type="EMBL" id="GBG27590.1"/>
    </source>
</evidence>
<gene>
    <name evidence="3" type="ORF">FCC1311_038132</name>
</gene>
<feature type="compositionally biased region" description="Gly residues" evidence="2">
    <location>
        <begin position="20"/>
        <end position="36"/>
    </location>
</feature>
<proteinExistence type="predicted"/>
<keyword evidence="1" id="KW-0175">Coiled coil</keyword>
<sequence>MAEPRVQGSARRVALPGNESGSGSGSGPQRQTGGGESETNEGNSGHAAQESSTSALGLLHEYWHFGFFVYGVFSVVRRRDTSRGVKAAQVAGLAVLLGFAFKLERVLSRKVLEPLFAKLFGDNDELRRKIEAEEAELREMLRKHREKKAALTNE</sequence>
<evidence type="ECO:0000256" key="2">
    <source>
        <dbReference type="SAM" id="MobiDB-lite"/>
    </source>
</evidence>
<evidence type="ECO:0000313" key="4">
    <source>
        <dbReference type="Proteomes" id="UP000241890"/>
    </source>
</evidence>
<dbReference type="AlphaFoldDB" id="A0A2R5G997"/>
<feature type="region of interest" description="Disordered" evidence="2">
    <location>
        <begin position="1"/>
        <end position="49"/>
    </location>
</feature>
<keyword evidence="4" id="KW-1185">Reference proteome</keyword>
<dbReference type="InParanoid" id="A0A2R5G997"/>
<accession>A0A2R5G997</accession>
<name>A0A2R5G997_9STRA</name>
<protein>
    <submittedName>
        <fullName evidence="3">Uncharacterized protein</fullName>
    </submittedName>
</protein>
<organism evidence="3 4">
    <name type="scientific">Hondaea fermentalgiana</name>
    <dbReference type="NCBI Taxonomy" id="2315210"/>
    <lineage>
        <taxon>Eukaryota</taxon>
        <taxon>Sar</taxon>
        <taxon>Stramenopiles</taxon>
        <taxon>Bigyra</taxon>
        <taxon>Labyrinthulomycetes</taxon>
        <taxon>Thraustochytrida</taxon>
        <taxon>Thraustochytriidae</taxon>
        <taxon>Hondaea</taxon>
    </lineage>
</organism>
<feature type="coiled-coil region" evidence="1">
    <location>
        <begin position="116"/>
        <end position="154"/>
    </location>
</feature>
<reference evidence="3 4" key="1">
    <citation type="submission" date="2017-12" db="EMBL/GenBank/DDBJ databases">
        <title>Sequencing, de novo assembly and annotation of complete genome of a new Thraustochytrid species, strain FCC1311.</title>
        <authorList>
            <person name="Sedici K."/>
            <person name="Godart F."/>
            <person name="Aiese Cigliano R."/>
            <person name="Sanseverino W."/>
            <person name="Barakat M."/>
            <person name="Ortet P."/>
            <person name="Marechal E."/>
            <person name="Cagnac O."/>
            <person name="Amato A."/>
        </authorList>
    </citation>
    <scope>NUCLEOTIDE SEQUENCE [LARGE SCALE GENOMIC DNA]</scope>
</reference>
<dbReference type="EMBL" id="BEYU01000033">
    <property type="protein sequence ID" value="GBG27590.1"/>
    <property type="molecule type" value="Genomic_DNA"/>
</dbReference>
<dbReference type="Proteomes" id="UP000241890">
    <property type="component" value="Unassembled WGS sequence"/>
</dbReference>
<evidence type="ECO:0000256" key="1">
    <source>
        <dbReference type="SAM" id="Coils"/>
    </source>
</evidence>